<comment type="similarity">
    <text evidence="2 6">Belongs to the tetraspanin (TM4SF) family.</text>
</comment>
<name>A0A2C9KZ75_BIOGL</name>
<feature type="transmembrane region" description="Helical" evidence="6">
    <location>
        <begin position="21"/>
        <end position="44"/>
    </location>
</feature>
<keyword evidence="5 6" id="KW-0472">Membrane</keyword>
<dbReference type="GO" id="GO:0005886">
    <property type="term" value="C:plasma membrane"/>
    <property type="evidence" value="ECO:0007669"/>
    <property type="project" value="TreeGrafter"/>
</dbReference>
<dbReference type="EnsemblMetazoa" id="BGLB025253-RA">
    <property type="protein sequence ID" value="BGLB025253-PA"/>
    <property type="gene ID" value="BGLB025253"/>
</dbReference>
<dbReference type="OrthoDB" id="9993879at2759"/>
<dbReference type="Gene3D" id="1.10.1450.10">
    <property type="entry name" value="Tetraspanin"/>
    <property type="match status" value="1"/>
</dbReference>
<dbReference type="KEGG" id="bgt:106075845"/>
<organism evidence="7 8">
    <name type="scientific">Biomphalaria glabrata</name>
    <name type="common">Bloodfluke planorb</name>
    <name type="synonym">Freshwater snail</name>
    <dbReference type="NCBI Taxonomy" id="6526"/>
    <lineage>
        <taxon>Eukaryota</taxon>
        <taxon>Metazoa</taxon>
        <taxon>Spiralia</taxon>
        <taxon>Lophotrochozoa</taxon>
        <taxon>Mollusca</taxon>
        <taxon>Gastropoda</taxon>
        <taxon>Heterobranchia</taxon>
        <taxon>Euthyneura</taxon>
        <taxon>Panpulmonata</taxon>
        <taxon>Hygrophila</taxon>
        <taxon>Lymnaeoidea</taxon>
        <taxon>Planorbidae</taxon>
        <taxon>Biomphalaria</taxon>
    </lineage>
</organism>
<dbReference type="SUPFAM" id="SSF48652">
    <property type="entry name" value="Tetraspanin"/>
    <property type="match status" value="1"/>
</dbReference>
<dbReference type="PRINTS" id="PR00259">
    <property type="entry name" value="TMFOUR"/>
</dbReference>
<dbReference type="InterPro" id="IPR008952">
    <property type="entry name" value="Tetraspanin_EC2_sf"/>
</dbReference>
<proteinExistence type="inferred from homology"/>
<dbReference type="InterPro" id="IPR018499">
    <property type="entry name" value="Tetraspanin/Peripherin"/>
</dbReference>
<comment type="subcellular location">
    <subcellularLocation>
        <location evidence="1 6">Membrane</location>
        <topology evidence="1 6">Multi-pass membrane protein</topology>
    </subcellularLocation>
</comment>
<evidence type="ECO:0000313" key="7">
    <source>
        <dbReference type="EnsemblMetazoa" id="BGLB025253-PA"/>
    </source>
</evidence>
<keyword evidence="4 6" id="KW-1133">Transmembrane helix</keyword>
<sequence length="253" mass="28758">MHNRRDDPGCCSRIFLKSIMIVFNIFYWLSGVAFLLIGLGSFFLRHHFVSLLDSPLFPITTYLFIGTGGLIVVMGAVGCVGTVKEFRCCLLFYAFVLMAVFLLETCVGVLAYMYESAIHEELSRNLNKTMNERYSHFENDVTKAVDFMQSTFECCGATSRNDWRYSKWMETRPQNDTRLVPDSCCLKSSNMTCDFTAQMTNVFTEGCVEHLEKFIRFHLILIGGVGLGLSILQLFGIVFSCCLAHKIKEEINL</sequence>
<evidence type="ECO:0000256" key="4">
    <source>
        <dbReference type="ARBA" id="ARBA00022989"/>
    </source>
</evidence>
<dbReference type="PIRSF" id="PIRSF002419">
    <property type="entry name" value="Tetraspanin"/>
    <property type="match status" value="1"/>
</dbReference>
<dbReference type="Pfam" id="PF00335">
    <property type="entry name" value="Tetraspanin"/>
    <property type="match status" value="1"/>
</dbReference>
<dbReference type="STRING" id="6526.A0A2C9KZ75"/>
<feature type="transmembrane region" description="Helical" evidence="6">
    <location>
        <begin position="90"/>
        <end position="114"/>
    </location>
</feature>
<evidence type="ECO:0000313" key="8">
    <source>
        <dbReference type="Proteomes" id="UP000076420"/>
    </source>
</evidence>
<protein>
    <recommendedName>
        <fullName evidence="6">Tetraspanin</fullName>
    </recommendedName>
</protein>
<evidence type="ECO:0000256" key="6">
    <source>
        <dbReference type="RuleBase" id="RU361218"/>
    </source>
</evidence>
<evidence type="ECO:0000256" key="2">
    <source>
        <dbReference type="ARBA" id="ARBA00006840"/>
    </source>
</evidence>
<dbReference type="AlphaFoldDB" id="A0A2C9KZ75"/>
<dbReference type="PANTHER" id="PTHR19282:SF544">
    <property type="entry name" value="TETRASPANIN"/>
    <property type="match status" value="1"/>
</dbReference>
<feature type="transmembrane region" description="Helical" evidence="6">
    <location>
        <begin position="219"/>
        <end position="244"/>
    </location>
</feature>
<dbReference type="VEuPathDB" id="VectorBase:BGLB025253"/>
<dbReference type="VEuPathDB" id="VectorBase:BGLAX_048437"/>
<keyword evidence="3 6" id="KW-0812">Transmembrane</keyword>
<evidence type="ECO:0000256" key="5">
    <source>
        <dbReference type="ARBA" id="ARBA00023136"/>
    </source>
</evidence>
<dbReference type="Proteomes" id="UP000076420">
    <property type="component" value="Unassembled WGS sequence"/>
</dbReference>
<feature type="transmembrane region" description="Helical" evidence="6">
    <location>
        <begin position="56"/>
        <end position="83"/>
    </location>
</feature>
<dbReference type="PANTHER" id="PTHR19282">
    <property type="entry name" value="TETRASPANIN"/>
    <property type="match status" value="1"/>
</dbReference>
<evidence type="ECO:0000256" key="3">
    <source>
        <dbReference type="ARBA" id="ARBA00022692"/>
    </source>
</evidence>
<gene>
    <name evidence="7" type="primary">106075845</name>
</gene>
<accession>A0A2C9KZ75</accession>
<reference evidence="7" key="1">
    <citation type="submission" date="2020-05" db="UniProtKB">
        <authorList>
            <consortium name="EnsemblMetazoa"/>
        </authorList>
    </citation>
    <scope>IDENTIFICATION</scope>
    <source>
        <strain evidence="7">BB02</strain>
    </source>
</reference>
<evidence type="ECO:0000256" key="1">
    <source>
        <dbReference type="ARBA" id="ARBA00004141"/>
    </source>
</evidence>
<dbReference type="InterPro" id="IPR000301">
    <property type="entry name" value="Tetraspanin_animals"/>
</dbReference>